<evidence type="ECO:0000256" key="2">
    <source>
        <dbReference type="ARBA" id="ARBA00007362"/>
    </source>
</evidence>
<feature type="transmembrane region" description="Helical" evidence="7">
    <location>
        <begin position="38"/>
        <end position="57"/>
    </location>
</feature>
<name>A0ABQ6NQ06_9BACL</name>
<proteinExistence type="inferred from homology"/>
<gene>
    <name evidence="9" type="ORF">PghCCS26_40220</name>
</gene>
<feature type="transmembrane region" description="Helical" evidence="7">
    <location>
        <begin position="159"/>
        <end position="175"/>
    </location>
</feature>
<evidence type="ECO:0000313" key="9">
    <source>
        <dbReference type="EMBL" id="GMK46893.1"/>
    </source>
</evidence>
<dbReference type="InterPro" id="IPR000620">
    <property type="entry name" value="EamA_dom"/>
</dbReference>
<comment type="similarity">
    <text evidence="2">Belongs to the EamA transporter family.</text>
</comment>
<organism evidence="9 10">
    <name type="scientific">Paenibacillus glycanilyticus</name>
    <dbReference type="NCBI Taxonomy" id="126569"/>
    <lineage>
        <taxon>Bacteria</taxon>
        <taxon>Bacillati</taxon>
        <taxon>Bacillota</taxon>
        <taxon>Bacilli</taxon>
        <taxon>Bacillales</taxon>
        <taxon>Paenibacillaceae</taxon>
        <taxon>Paenibacillus</taxon>
    </lineage>
</organism>
<evidence type="ECO:0000256" key="4">
    <source>
        <dbReference type="ARBA" id="ARBA00022692"/>
    </source>
</evidence>
<evidence type="ECO:0000256" key="7">
    <source>
        <dbReference type="SAM" id="Phobius"/>
    </source>
</evidence>
<evidence type="ECO:0000256" key="5">
    <source>
        <dbReference type="ARBA" id="ARBA00022989"/>
    </source>
</evidence>
<dbReference type="InterPro" id="IPR037185">
    <property type="entry name" value="EmrE-like"/>
</dbReference>
<feature type="transmembrane region" description="Helical" evidence="7">
    <location>
        <begin position="106"/>
        <end position="124"/>
    </location>
</feature>
<dbReference type="InterPro" id="IPR051258">
    <property type="entry name" value="Diverse_Substrate_Transporter"/>
</dbReference>
<comment type="subcellular location">
    <subcellularLocation>
        <location evidence="1">Cell membrane</location>
        <topology evidence="1">Multi-pass membrane protein</topology>
    </subcellularLocation>
</comment>
<keyword evidence="3" id="KW-1003">Cell membrane</keyword>
<keyword evidence="5 7" id="KW-1133">Transmembrane helix</keyword>
<evidence type="ECO:0000256" key="3">
    <source>
        <dbReference type="ARBA" id="ARBA00022475"/>
    </source>
</evidence>
<dbReference type="EMBL" id="BTCL01000015">
    <property type="protein sequence ID" value="GMK46893.1"/>
    <property type="molecule type" value="Genomic_DNA"/>
</dbReference>
<dbReference type="Pfam" id="PF00892">
    <property type="entry name" value="EamA"/>
    <property type="match status" value="2"/>
</dbReference>
<comment type="caution">
    <text evidence="9">The sequence shown here is derived from an EMBL/GenBank/DDBJ whole genome shotgun (WGS) entry which is preliminary data.</text>
</comment>
<evidence type="ECO:0000256" key="1">
    <source>
        <dbReference type="ARBA" id="ARBA00004651"/>
    </source>
</evidence>
<reference evidence="9 10" key="1">
    <citation type="submission" date="2023-05" db="EMBL/GenBank/DDBJ databases">
        <title>Draft genome of Paenibacillus sp. CCS26.</title>
        <authorList>
            <person name="Akita H."/>
            <person name="Shinto Y."/>
            <person name="Kimura Z."/>
        </authorList>
    </citation>
    <scope>NUCLEOTIDE SEQUENCE [LARGE SCALE GENOMIC DNA]</scope>
    <source>
        <strain evidence="9 10">CCS26</strain>
    </source>
</reference>
<feature type="transmembrane region" description="Helical" evidence="7">
    <location>
        <begin position="217"/>
        <end position="236"/>
    </location>
</feature>
<feature type="transmembrane region" description="Helical" evidence="7">
    <location>
        <begin position="136"/>
        <end position="153"/>
    </location>
</feature>
<evidence type="ECO:0000259" key="8">
    <source>
        <dbReference type="Pfam" id="PF00892"/>
    </source>
</evidence>
<dbReference type="SUPFAM" id="SSF103481">
    <property type="entry name" value="Multidrug resistance efflux transporter EmrE"/>
    <property type="match status" value="2"/>
</dbReference>
<dbReference type="RefSeq" id="WP_317981035.1">
    <property type="nucleotide sequence ID" value="NZ_BTCL01000015.1"/>
</dbReference>
<feature type="domain" description="EamA" evidence="8">
    <location>
        <begin position="10"/>
        <end position="146"/>
    </location>
</feature>
<keyword evidence="6 7" id="KW-0472">Membrane</keyword>
<evidence type="ECO:0000256" key="6">
    <source>
        <dbReference type="ARBA" id="ARBA00023136"/>
    </source>
</evidence>
<accession>A0ABQ6NQ06</accession>
<dbReference type="PANTHER" id="PTHR42920:SF5">
    <property type="entry name" value="EAMA DOMAIN-CONTAINING PROTEIN"/>
    <property type="match status" value="1"/>
</dbReference>
<keyword evidence="4 7" id="KW-0812">Transmembrane</keyword>
<feature type="transmembrane region" description="Helical" evidence="7">
    <location>
        <begin position="78"/>
        <end position="100"/>
    </location>
</feature>
<feature type="transmembrane region" description="Helical" evidence="7">
    <location>
        <begin position="273"/>
        <end position="291"/>
    </location>
</feature>
<keyword evidence="10" id="KW-1185">Reference proteome</keyword>
<evidence type="ECO:0000313" key="10">
    <source>
        <dbReference type="Proteomes" id="UP001285921"/>
    </source>
</evidence>
<feature type="domain" description="EamA" evidence="8">
    <location>
        <begin position="156"/>
        <end position="287"/>
    </location>
</feature>
<dbReference type="Proteomes" id="UP001285921">
    <property type="component" value="Unassembled WGS sequence"/>
</dbReference>
<sequence length="307" mass="33091">MKQQAQLKSSLLLILAAFIWGFAFVAQRQGMEHTGPFTFNAVRFVLGAVSLLPLIWIMDRKSGQTKAQLRGSFKSASIYGVCTGLILFIGASLQQIGLMYTTAGKAAFVTGLYIVIVPFFGLFLKQRLGVNSGIGAVLAVIGLYLLCMTNDLTLGKGDLYELVGALFWSVHILMIDRFSRRTDGLKLSLVQIMTCSVLSFIAAFSTEKVELSGLSDALIPLLYGGICSVGIAYTLQIVGQKNAHPTQAAIILSLETVFAAIGGYLLLDEVLGVRAGIGCMFMLVGMIVPQLPPLRRRVNTTIGKRSA</sequence>
<feature type="transmembrane region" description="Helical" evidence="7">
    <location>
        <begin position="187"/>
        <end position="205"/>
    </location>
</feature>
<feature type="transmembrane region" description="Helical" evidence="7">
    <location>
        <begin position="248"/>
        <end position="267"/>
    </location>
</feature>
<dbReference type="PANTHER" id="PTHR42920">
    <property type="entry name" value="OS03G0707200 PROTEIN-RELATED"/>
    <property type="match status" value="1"/>
</dbReference>
<protein>
    <submittedName>
        <fullName evidence="9">Transporter</fullName>
    </submittedName>
</protein>